<dbReference type="Pfam" id="PF10056">
    <property type="entry name" value="DUF2293"/>
    <property type="match status" value="1"/>
</dbReference>
<reference evidence="3" key="1">
    <citation type="journal article" date="2014" name="Nat. Commun.">
        <title>Multiple recent horizontal transfers of a large genomic region in cheese making fungi.</title>
        <authorList>
            <person name="Cheeseman K."/>
            <person name="Ropars J."/>
            <person name="Renault P."/>
            <person name="Dupont J."/>
            <person name="Gouzy J."/>
            <person name="Branca A."/>
            <person name="Abraham A.L."/>
            <person name="Ceppi M."/>
            <person name="Conseiller E."/>
            <person name="Debuchy R."/>
            <person name="Malagnac F."/>
            <person name="Goarin A."/>
            <person name="Silar P."/>
            <person name="Lacoste S."/>
            <person name="Sallet E."/>
            <person name="Bensimon A."/>
            <person name="Giraud T."/>
            <person name="Brygoo Y."/>
        </authorList>
    </citation>
    <scope>NUCLEOTIDE SEQUENCE [LARGE SCALE GENOMIC DNA]</scope>
    <source>
        <strain evidence="3">FM164</strain>
    </source>
</reference>
<evidence type="ECO:0000259" key="2">
    <source>
        <dbReference type="Pfam" id="PF10056"/>
    </source>
</evidence>
<dbReference type="AlphaFoldDB" id="W6Q4K5"/>
<dbReference type="Proteomes" id="UP000030686">
    <property type="component" value="Unassembled WGS sequence"/>
</dbReference>
<organism evidence="3 4">
    <name type="scientific">Penicillium roqueforti (strain FM164)</name>
    <dbReference type="NCBI Taxonomy" id="1365484"/>
    <lineage>
        <taxon>Eukaryota</taxon>
        <taxon>Fungi</taxon>
        <taxon>Dikarya</taxon>
        <taxon>Ascomycota</taxon>
        <taxon>Pezizomycotina</taxon>
        <taxon>Eurotiomycetes</taxon>
        <taxon>Eurotiomycetidae</taxon>
        <taxon>Eurotiales</taxon>
        <taxon>Aspergillaceae</taxon>
        <taxon>Penicillium</taxon>
    </lineage>
</organism>
<dbReference type="OrthoDB" id="5381833at2759"/>
<dbReference type="PANTHER" id="PTHR38113:SF2">
    <property type="entry name" value="DUF2293 DOMAIN-CONTAINING PROTEIN"/>
    <property type="match status" value="1"/>
</dbReference>
<dbReference type="EMBL" id="HG792016">
    <property type="protein sequence ID" value="CDM31573.1"/>
    <property type="molecule type" value="Genomic_DNA"/>
</dbReference>
<gene>
    <name evidence="3" type="ORF">PROQFM164_S02g001723</name>
</gene>
<evidence type="ECO:0000313" key="4">
    <source>
        <dbReference type="Proteomes" id="UP000030686"/>
    </source>
</evidence>
<dbReference type="OMA" id="DAREQVW"/>
<sequence length="264" mass="30069">MAPTTKPKVRKRKPRARKKNRGVRTREGHARPIDAGSPAQPLAEVLNEKTKRRKPKKTWAALIPVSDDPLERNIVEQVPLPDGYVLVPKGDVYITRHCRSKTKESERIVYVVYPQNRTGKRTLGIRVPEEIYTEVLESAAATKESRANAVQVRDAKDLSKSRELLKSEFPLMPKETLKIVLEHAFLKGSGRVGRTGMISDDRKTLLAVEAHIRHVHTPYEKLLEEGVSRKDAREQVWPTIQAVERTWQGCEKRKTTLALRPVDK</sequence>
<evidence type="ECO:0000313" key="3">
    <source>
        <dbReference type="EMBL" id="CDM31573.1"/>
    </source>
</evidence>
<evidence type="ECO:0000256" key="1">
    <source>
        <dbReference type="SAM" id="MobiDB-lite"/>
    </source>
</evidence>
<name>W6Q4K5_PENRF</name>
<feature type="compositionally biased region" description="Basic residues" evidence="1">
    <location>
        <begin position="7"/>
        <end position="23"/>
    </location>
</feature>
<keyword evidence="4" id="KW-1185">Reference proteome</keyword>
<dbReference type="PANTHER" id="PTHR38113">
    <property type="match status" value="1"/>
</dbReference>
<dbReference type="InterPro" id="IPR018744">
    <property type="entry name" value="DUF2293"/>
</dbReference>
<proteinExistence type="predicted"/>
<feature type="domain" description="DUF2293" evidence="2">
    <location>
        <begin position="165"/>
        <end position="248"/>
    </location>
</feature>
<protein>
    <recommendedName>
        <fullName evidence="2">DUF2293 domain-containing protein</fullName>
    </recommendedName>
</protein>
<accession>W6Q4K5</accession>
<feature type="region of interest" description="Disordered" evidence="1">
    <location>
        <begin position="1"/>
        <end position="56"/>
    </location>
</feature>